<keyword evidence="1 2" id="KW-0175">Coiled coil</keyword>
<evidence type="ECO:0000259" key="4">
    <source>
        <dbReference type="PROSITE" id="PS50853"/>
    </source>
</evidence>
<feature type="domain" description="COS" evidence="5">
    <location>
        <begin position="121"/>
        <end position="180"/>
    </location>
</feature>
<dbReference type="SUPFAM" id="SSF49265">
    <property type="entry name" value="Fibronectin type III"/>
    <property type="match status" value="1"/>
</dbReference>
<accession>A0AAD4R453</accession>
<dbReference type="InterPro" id="IPR013783">
    <property type="entry name" value="Ig-like_fold"/>
</dbReference>
<dbReference type="Proteomes" id="UP001201812">
    <property type="component" value="Unassembled WGS sequence"/>
</dbReference>
<dbReference type="GO" id="GO:0043005">
    <property type="term" value="C:neuron projection"/>
    <property type="evidence" value="ECO:0007669"/>
    <property type="project" value="TreeGrafter"/>
</dbReference>
<dbReference type="InterPro" id="IPR003649">
    <property type="entry name" value="Bbox_C"/>
</dbReference>
<dbReference type="InterPro" id="IPR036116">
    <property type="entry name" value="FN3_sf"/>
</dbReference>
<evidence type="ECO:0000256" key="2">
    <source>
        <dbReference type="SAM" id="Coils"/>
    </source>
</evidence>
<gene>
    <name evidence="6" type="ORF">DdX_05114</name>
</gene>
<dbReference type="PROSITE" id="PS50188">
    <property type="entry name" value="B302_SPRY"/>
    <property type="match status" value="1"/>
</dbReference>
<dbReference type="InterPro" id="IPR017903">
    <property type="entry name" value="COS_domain"/>
</dbReference>
<protein>
    <submittedName>
        <fullName evidence="6">SPRY domain-containing protein</fullName>
    </submittedName>
</protein>
<proteinExistence type="predicted"/>
<dbReference type="InterPro" id="IPR013320">
    <property type="entry name" value="ConA-like_dom_sf"/>
</dbReference>
<dbReference type="SMART" id="SM00060">
    <property type="entry name" value="FN3"/>
    <property type="match status" value="1"/>
</dbReference>
<feature type="domain" description="Fibronectin type-III" evidence="4">
    <location>
        <begin position="185"/>
        <end position="282"/>
    </location>
</feature>
<dbReference type="InterPro" id="IPR003961">
    <property type="entry name" value="FN3_dom"/>
</dbReference>
<dbReference type="CDD" id="cd00063">
    <property type="entry name" value="FN3"/>
    <property type="match status" value="1"/>
</dbReference>
<dbReference type="InterPro" id="IPR001870">
    <property type="entry name" value="B30.2/SPRY"/>
</dbReference>
<keyword evidence="7" id="KW-1185">Reference proteome</keyword>
<sequence length="467" mass="52255">MSEIGPMTNGHQRDLLKDVEQAELSQTLQLLSEKARQASEEIGRLRQFQERITTNYNEFASVLDNQFEALLEELKNQRQKLLDFVEAERLRKKAIMKNQIGRCAGHLGKTTALIQFCIEVLKEPEPLAYIQVGNALATRVVNQEFLWHREMRTKPETDAEFVYTLDTEPLETAIRALDFVQLKAPPRPCFEPSACSAENNSVVVVWNCPQVSPSTIPVDGYSLEIDSGRDHGIFKEVYSGPDNVCTIDGLDFDTLYNARVKAFNSAGESEYSDPICLQTAQYASFHLVTDSNSPANNEFILSNDGISVVGTTAEYRTVLGSVSFARGLHYWEVSVDQYKGNSDVVLGVAQLAANRSLMLGKDIYGWSMYIDRERSWYFHNDSHRGRLSGGLDGEGTVIGVLMDCDRGMLSFYLNDAPLSDCAFRNMPRGHYIPAFSVNRNSRISVNSGMGPPPSVLAHIREAVQDRL</sequence>
<dbReference type="SUPFAM" id="SSF49899">
    <property type="entry name" value="Concanavalin A-like lectins/glucanases"/>
    <property type="match status" value="1"/>
</dbReference>
<dbReference type="Gene3D" id="2.60.40.10">
    <property type="entry name" value="Immunoglobulins"/>
    <property type="match status" value="1"/>
</dbReference>
<dbReference type="AlphaFoldDB" id="A0AAD4R453"/>
<evidence type="ECO:0000259" key="5">
    <source>
        <dbReference type="PROSITE" id="PS51262"/>
    </source>
</evidence>
<reference evidence="6" key="1">
    <citation type="submission" date="2022-01" db="EMBL/GenBank/DDBJ databases">
        <title>Genome Sequence Resource for Two Populations of Ditylenchus destructor, the Migratory Endoparasitic Phytonematode.</title>
        <authorList>
            <person name="Zhang H."/>
            <person name="Lin R."/>
            <person name="Xie B."/>
        </authorList>
    </citation>
    <scope>NUCLEOTIDE SEQUENCE</scope>
    <source>
        <strain evidence="6">BazhouSP</strain>
    </source>
</reference>
<dbReference type="PANTHER" id="PTHR24099">
    <property type="entry name" value="E3 UBIQUITIN-PROTEIN LIGASE TRIM36-RELATED"/>
    <property type="match status" value="1"/>
</dbReference>
<dbReference type="EMBL" id="JAKKPZ010000005">
    <property type="protein sequence ID" value="KAI1720865.1"/>
    <property type="molecule type" value="Genomic_DNA"/>
</dbReference>
<evidence type="ECO:0000313" key="7">
    <source>
        <dbReference type="Proteomes" id="UP001201812"/>
    </source>
</evidence>
<name>A0AAD4R453_9BILA</name>
<dbReference type="SMART" id="SM00449">
    <property type="entry name" value="SPRY"/>
    <property type="match status" value="1"/>
</dbReference>
<dbReference type="InterPro" id="IPR050617">
    <property type="entry name" value="E3_ligase_FN3/SPRY"/>
</dbReference>
<dbReference type="SMART" id="SM00502">
    <property type="entry name" value="BBC"/>
    <property type="match status" value="1"/>
</dbReference>
<dbReference type="CDD" id="cd12889">
    <property type="entry name" value="SPRY_PRY_TRIM67_9"/>
    <property type="match status" value="1"/>
</dbReference>
<dbReference type="PROSITE" id="PS50853">
    <property type="entry name" value="FN3"/>
    <property type="match status" value="1"/>
</dbReference>
<dbReference type="InterPro" id="IPR003877">
    <property type="entry name" value="SPRY_dom"/>
</dbReference>
<evidence type="ECO:0000259" key="3">
    <source>
        <dbReference type="PROSITE" id="PS50188"/>
    </source>
</evidence>
<feature type="domain" description="B30.2/SPRY" evidence="3">
    <location>
        <begin position="267"/>
        <end position="452"/>
    </location>
</feature>
<dbReference type="PROSITE" id="PS51262">
    <property type="entry name" value="COS"/>
    <property type="match status" value="1"/>
</dbReference>
<dbReference type="Gene3D" id="1.20.5.170">
    <property type="match status" value="1"/>
</dbReference>
<feature type="coiled-coil region" evidence="2">
    <location>
        <begin position="21"/>
        <end position="91"/>
    </location>
</feature>
<dbReference type="FunFam" id="2.60.40.10:FF:000178">
    <property type="entry name" value="E3 ubiquitin-protein ligase TRIM9 isoform X1"/>
    <property type="match status" value="1"/>
</dbReference>
<dbReference type="Pfam" id="PF00041">
    <property type="entry name" value="fn3"/>
    <property type="match status" value="1"/>
</dbReference>
<organism evidence="6 7">
    <name type="scientific">Ditylenchus destructor</name>
    <dbReference type="NCBI Taxonomy" id="166010"/>
    <lineage>
        <taxon>Eukaryota</taxon>
        <taxon>Metazoa</taxon>
        <taxon>Ecdysozoa</taxon>
        <taxon>Nematoda</taxon>
        <taxon>Chromadorea</taxon>
        <taxon>Rhabditida</taxon>
        <taxon>Tylenchina</taxon>
        <taxon>Tylenchomorpha</taxon>
        <taxon>Sphaerularioidea</taxon>
        <taxon>Anguinidae</taxon>
        <taxon>Anguininae</taxon>
        <taxon>Ditylenchus</taxon>
    </lineage>
</organism>
<comment type="caution">
    <text evidence="6">The sequence shown here is derived from an EMBL/GenBank/DDBJ whole genome shotgun (WGS) entry which is preliminary data.</text>
</comment>
<dbReference type="GO" id="GO:0007411">
    <property type="term" value="P:axon guidance"/>
    <property type="evidence" value="ECO:0007669"/>
    <property type="project" value="TreeGrafter"/>
</dbReference>
<dbReference type="Gene3D" id="2.60.120.920">
    <property type="match status" value="1"/>
</dbReference>
<evidence type="ECO:0000313" key="6">
    <source>
        <dbReference type="EMBL" id="KAI1720865.1"/>
    </source>
</evidence>
<dbReference type="Pfam" id="PF00622">
    <property type="entry name" value="SPRY"/>
    <property type="match status" value="1"/>
</dbReference>
<dbReference type="PANTHER" id="PTHR24099:SF15">
    <property type="entry name" value="E3 UBIQUITIN-PROTEIN LIGASE TRIM9"/>
    <property type="match status" value="1"/>
</dbReference>
<evidence type="ECO:0000256" key="1">
    <source>
        <dbReference type="ARBA" id="ARBA00023054"/>
    </source>
</evidence>
<dbReference type="InterPro" id="IPR043136">
    <property type="entry name" value="B30.2/SPRY_sf"/>
</dbReference>